<dbReference type="InParanoid" id="A0A0G4GX01"/>
<feature type="compositionally biased region" description="Polar residues" evidence="4">
    <location>
        <begin position="221"/>
        <end position="235"/>
    </location>
</feature>
<evidence type="ECO:0000313" key="6">
    <source>
        <dbReference type="EMBL" id="CEM35375.1"/>
    </source>
</evidence>
<sequence length="519" mass="57133">MSTLRETTLFRWMVCACAGLLATANLTSGEIYADLPQECDAANPDGRECHSAATPNPPSIPSNFLTSVLPLDEGGLIMEHPFVRASIAELDCAGPWWDELRGLLDVAANDTTVIGVMHHPMHDLDAVLVPPAEGPTPLLKCGAVDGLWMVVQALEKLMLPFGVSEPAIALQCPLGISSALQLLATFCIIRVDAPFYGSSRWPFLDVLAMARRVAIVRRQTLSSQQPSLPPRNSTPEGHEGEGRGEGPSVVIVSYCVYPNATGTDGPTLADLSRANKDKYVRRWGYLLVHHETPIHKGQHAWLNKLYAVREALAGHPDEWVMWMDCDAFFMNNTLPLSAILDGASGEEGADADCLISEDAHMLNSAVFFVRGSEWGRAFIDRCIALMQAPPPYSFQHQEWHEQSPILYLSLIPTVLAGLAEWLIHTYLLNGCSGEAGVRQELPAALPPLSDGYEGHVRVLPQRWFNAYPAEIAGRSYWLRHERYEDGDLIVSFNGCSHVLGPQRCRQTMHAYIAHSETRN</sequence>
<keyword evidence="3" id="KW-0808">Transferase</keyword>
<evidence type="ECO:0000313" key="7">
    <source>
        <dbReference type="Proteomes" id="UP000041254"/>
    </source>
</evidence>
<dbReference type="GO" id="GO:0016757">
    <property type="term" value="F:glycosyltransferase activity"/>
    <property type="evidence" value="ECO:0007669"/>
    <property type="project" value="UniProtKB-KW"/>
</dbReference>
<dbReference type="PANTHER" id="PTHR31306">
    <property type="entry name" value="ALPHA-1,6-MANNOSYLTRANSFERASE MNN11-RELATED"/>
    <property type="match status" value="1"/>
</dbReference>
<evidence type="ECO:0000256" key="3">
    <source>
        <dbReference type="ARBA" id="ARBA00022679"/>
    </source>
</evidence>
<dbReference type="EMBL" id="CDMY01000850">
    <property type="protein sequence ID" value="CEM35375.1"/>
    <property type="molecule type" value="Genomic_DNA"/>
</dbReference>
<dbReference type="Proteomes" id="UP000041254">
    <property type="component" value="Unassembled WGS sequence"/>
</dbReference>
<comment type="similarity">
    <text evidence="1">Belongs to the glycosyltransferase 34 family.</text>
</comment>
<dbReference type="PhylomeDB" id="A0A0G4GX01"/>
<keyword evidence="7" id="KW-1185">Reference proteome</keyword>
<dbReference type="Pfam" id="PF05637">
    <property type="entry name" value="Glyco_transf_34"/>
    <property type="match status" value="1"/>
</dbReference>
<evidence type="ECO:0008006" key="8">
    <source>
        <dbReference type="Google" id="ProtNLM"/>
    </source>
</evidence>
<feature type="region of interest" description="Disordered" evidence="4">
    <location>
        <begin position="221"/>
        <end position="246"/>
    </location>
</feature>
<evidence type="ECO:0000256" key="4">
    <source>
        <dbReference type="SAM" id="MobiDB-lite"/>
    </source>
</evidence>
<feature type="signal peptide" evidence="5">
    <location>
        <begin position="1"/>
        <end position="29"/>
    </location>
</feature>
<dbReference type="AlphaFoldDB" id="A0A0G4GX01"/>
<dbReference type="VEuPathDB" id="CryptoDB:Vbra_18946"/>
<dbReference type="InterPro" id="IPR008630">
    <property type="entry name" value="Glyco_trans_34"/>
</dbReference>
<gene>
    <name evidence="6" type="ORF">Vbra_18946</name>
</gene>
<proteinExistence type="inferred from homology"/>
<evidence type="ECO:0000256" key="5">
    <source>
        <dbReference type="SAM" id="SignalP"/>
    </source>
</evidence>
<keyword evidence="5" id="KW-0732">Signal</keyword>
<dbReference type="Gene3D" id="3.90.550.10">
    <property type="entry name" value="Spore Coat Polysaccharide Biosynthesis Protein SpsA, Chain A"/>
    <property type="match status" value="1"/>
</dbReference>
<protein>
    <recommendedName>
        <fullName evidence="8">Nucleotide-diphospho-sugar transferase domain-containing protein</fullName>
    </recommendedName>
</protein>
<evidence type="ECO:0000256" key="1">
    <source>
        <dbReference type="ARBA" id="ARBA00005664"/>
    </source>
</evidence>
<dbReference type="OrthoDB" id="205108at2759"/>
<dbReference type="GO" id="GO:0000139">
    <property type="term" value="C:Golgi membrane"/>
    <property type="evidence" value="ECO:0007669"/>
    <property type="project" value="TreeGrafter"/>
</dbReference>
<organism evidence="6 7">
    <name type="scientific">Vitrella brassicaformis (strain CCMP3155)</name>
    <dbReference type="NCBI Taxonomy" id="1169540"/>
    <lineage>
        <taxon>Eukaryota</taxon>
        <taxon>Sar</taxon>
        <taxon>Alveolata</taxon>
        <taxon>Colpodellida</taxon>
        <taxon>Vitrellaceae</taxon>
        <taxon>Vitrella</taxon>
    </lineage>
</organism>
<dbReference type="OMA" id="WLRHERY"/>
<name>A0A0G4GX01_VITBC</name>
<evidence type="ECO:0000256" key="2">
    <source>
        <dbReference type="ARBA" id="ARBA00022676"/>
    </source>
</evidence>
<feature type="chain" id="PRO_5005190634" description="Nucleotide-diphospho-sugar transferase domain-containing protein" evidence="5">
    <location>
        <begin position="30"/>
        <end position="519"/>
    </location>
</feature>
<accession>A0A0G4GX01</accession>
<dbReference type="InterPro" id="IPR029044">
    <property type="entry name" value="Nucleotide-diphossugar_trans"/>
</dbReference>
<dbReference type="GO" id="GO:0006487">
    <property type="term" value="P:protein N-linked glycosylation"/>
    <property type="evidence" value="ECO:0007669"/>
    <property type="project" value="TreeGrafter"/>
</dbReference>
<keyword evidence="2" id="KW-0328">Glycosyltransferase</keyword>
<dbReference type="PANTHER" id="PTHR31306:SF4">
    <property type="entry name" value="ALPHA-1,2-GALACTOSYLTRANSFERASE"/>
    <property type="match status" value="1"/>
</dbReference>
<reference evidence="6 7" key="1">
    <citation type="submission" date="2014-11" db="EMBL/GenBank/DDBJ databases">
        <authorList>
            <person name="Zhu J."/>
            <person name="Qi W."/>
            <person name="Song R."/>
        </authorList>
    </citation>
    <scope>NUCLEOTIDE SEQUENCE [LARGE SCALE GENOMIC DNA]</scope>
</reference>